<protein>
    <recommendedName>
        <fullName evidence="3">DUF3189 family protein</fullName>
    </recommendedName>
</protein>
<keyword evidence="2" id="KW-1185">Reference proteome</keyword>
<evidence type="ECO:0000313" key="1">
    <source>
        <dbReference type="EMBL" id="QGT99837.1"/>
    </source>
</evidence>
<dbReference type="InterPro" id="IPR021525">
    <property type="entry name" value="DUF3189"/>
</dbReference>
<dbReference type="OrthoDB" id="1680616at2"/>
<dbReference type="KEGG" id="salq:SYNTR_1244"/>
<gene>
    <name evidence="1" type="ORF">SYNTR_1244</name>
</gene>
<proteinExistence type="predicted"/>
<evidence type="ECO:0008006" key="3">
    <source>
        <dbReference type="Google" id="ProtNLM"/>
    </source>
</evidence>
<reference evidence="2" key="1">
    <citation type="journal article" date="2019" name="Microbiology">
        <title>Complete Genome Sequence of an Uncultured Bacterium of the Candidate Phylum Bipolaricaulota.</title>
        <authorList>
            <person name="Kadnikov V.V."/>
            <person name="Mardanov A.V."/>
            <person name="Beletsky A.V."/>
            <person name="Frank Y.A."/>
            <person name="Karnachuk O.V."/>
            <person name="Ravin N.V."/>
        </authorList>
    </citation>
    <scope>NUCLEOTIDE SEQUENCE [LARGE SCALE GENOMIC DNA]</scope>
</reference>
<dbReference type="Proteomes" id="UP000426444">
    <property type="component" value="Chromosome"/>
</dbReference>
<evidence type="ECO:0000313" key="2">
    <source>
        <dbReference type="Proteomes" id="UP000426444"/>
    </source>
</evidence>
<dbReference type="Pfam" id="PF11385">
    <property type="entry name" value="DUF3189"/>
    <property type="match status" value="1"/>
</dbReference>
<dbReference type="EMBL" id="CP046457">
    <property type="protein sequence ID" value="QGT99837.1"/>
    <property type="molecule type" value="Genomic_DNA"/>
</dbReference>
<accession>A0A6I6DFI1</accession>
<name>A0A6I6DFI1_9FIRM</name>
<organism evidence="1 2">
    <name type="scientific">Candidatus Syntrophocurvum alkaliphilum</name>
    <dbReference type="NCBI Taxonomy" id="2293317"/>
    <lineage>
        <taxon>Bacteria</taxon>
        <taxon>Bacillati</taxon>
        <taxon>Bacillota</taxon>
        <taxon>Clostridia</taxon>
        <taxon>Eubacteriales</taxon>
        <taxon>Syntrophomonadaceae</taxon>
        <taxon>Candidatus Syntrophocurvum</taxon>
    </lineage>
</organism>
<dbReference type="AlphaFoldDB" id="A0A6I6DFI1"/>
<dbReference type="RefSeq" id="WP_156203689.1">
    <property type="nucleotide sequence ID" value="NZ_CP046457.1"/>
</dbReference>
<sequence>MKIIYHCFGGAHSSVVAASIHLGLLQKHRPPTAEELMSIPYYDKTNNNHFGTIRFMGIDEYGNDIYVLGKKSLGDRFSNILMGIAEILGVKNNILTINTMNNINVIMKIGGFMSRRLGWVSIGRPIVIKGTQSSFFDIVRVVDQIKLKVMTKV</sequence>